<feature type="domain" description="Ubiquitin-like protease family profile" evidence="4">
    <location>
        <begin position="2"/>
        <end position="109"/>
    </location>
</feature>
<dbReference type="EMBL" id="CAJGYO010000010">
    <property type="protein sequence ID" value="CAD6255437.1"/>
    <property type="molecule type" value="Genomic_DNA"/>
</dbReference>
<keyword evidence="3" id="KW-0378">Hydrolase</keyword>
<evidence type="ECO:0000256" key="3">
    <source>
        <dbReference type="ARBA" id="ARBA00022801"/>
    </source>
</evidence>
<dbReference type="GO" id="GO:0008234">
    <property type="term" value="F:cysteine-type peptidase activity"/>
    <property type="evidence" value="ECO:0007669"/>
    <property type="project" value="InterPro"/>
</dbReference>
<evidence type="ECO:0000313" key="5">
    <source>
        <dbReference type="EMBL" id="CAD6255437.1"/>
    </source>
</evidence>
<dbReference type="InterPro" id="IPR003653">
    <property type="entry name" value="Peptidase_C48_C"/>
</dbReference>
<organism evidence="5 6">
    <name type="scientific">Miscanthus lutarioriparius</name>
    <dbReference type="NCBI Taxonomy" id="422564"/>
    <lineage>
        <taxon>Eukaryota</taxon>
        <taxon>Viridiplantae</taxon>
        <taxon>Streptophyta</taxon>
        <taxon>Embryophyta</taxon>
        <taxon>Tracheophyta</taxon>
        <taxon>Spermatophyta</taxon>
        <taxon>Magnoliopsida</taxon>
        <taxon>Liliopsida</taxon>
        <taxon>Poales</taxon>
        <taxon>Poaceae</taxon>
        <taxon>PACMAD clade</taxon>
        <taxon>Panicoideae</taxon>
        <taxon>Andropogonodae</taxon>
        <taxon>Andropogoneae</taxon>
        <taxon>Saccharinae</taxon>
        <taxon>Miscanthus</taxon>
    </lineage>
</organism>
<comment type="similarity">
    <text evidence="1">Belongs to the peptidase C48 family.</text>
</comment>
<gene>
    <name evidence="5" type="ORF">NCGR_LOCUS38982</name>
</gene>
<evidence type="ECO:0000256" key="2">
    <source>
        <dbReference type="ARBA" id="ARBA00022670"/>
    </source>
</evidence>
<proteinExistence type="inferred from homology"/>
<dbReference type="SUPFAM" id="SSF54001">
    <property type="entry name" value="Cysteine proteinases"/>
    <property type="match status" value="1"/>
</dbReference>
<dbReference type="GO" id="GO:0006508">
    <property type="term" value="P:proteolysis"/>
    <property type="evidence" value="ECO:0007669"/>
    <property type="project" value="UniProtKB-KW"/>
</dbReference>
<dbReference type="Pfam" id="PF02902">
    <property type="entry name" value="Peptidase_C48"/>
    <property type="match status" value="1"/>
</dbReference>
<dbReference type="InterPro" id="IPR038765">
    <property type="entry name" value="Papain-like_cys_pep_sf"/>
</dbReference>
<dbReference type="Gene3D" id="3.40.395.10">
    <property type="entry name" value="Adenoviral Proteinase, Chain A"/>
    <property type="match status" value="1"/>
</dbReference>
<comment type="caution">
    <text evidence="5">The sequence shown here is derived from an EMBL/GenBank/DDBJ whole genome shotgun (WGS) entry which is preliminary data.</text>
</comment>
<evidence type="ECO:0000313" key="6">
    <source>
        <dbReference type="Proteomes" id="UP000604825"/>
    </source>
</evidence>
<reference evidence="5" key="1">
    <citation type="submission" date="2020-10" db="EMBL/GenBank/DDBJ databases">
        <authorList>
            <person name="Han B."/>
            <person name="Lu T."/>
            <person name="Zhao Q."/>
            <person name="Huang X."/>
            <person name="Zhao Y."/>
        </authorList>
    </citation>
    <scope>NUCLEOTIDE SEQUENCE</scope>
</reference>
<protein>
    <recommendedName>
        <fullName evidence="4">Ubiquitin-like protease family profile domain-containing protein</fullName>
    </recommendedName>
</protein>
<accession>A0A811QHU6</accession>
<evidence type="ECO:0000256" key="1">
    <source>
        <dbReference type="ARBA" id="ARBA00005234"/>
    </source>
</evidence>
<sequence length="145" mass="17100">MAPILVEWHWCLYIWDFERKKVVVLDPKNMKLGNSVLEDKHKCYILLLNSGMNECWRNLTNNNNNNNDNWDTEYIDVIGREANSINTGLYTIFYARYFNGEVITRVLTKEATQLQRMNLMYQLLKMDGNIGNPPSSIRNAMYHCE</sequence>
<keyword evidence="6" id="KW-1185">Reference proteome</keyword>
<evidence type="ECO:0000259" key="4">
    <source>
        <dbReference type="Pfam" id="PF02902"/>
    </source>
</evidence>
<keyword evidence="2" id="KW-0645">Protease</keyword>
<dbReference type="AlphaFoldDB" id="A0A811QHU6"/>
<dbReference type="OrthoDB" id="695827at2759"/>
<dbReference type="Proteomes" id="UP000604825">
    <property type="component" value="Unassembled WGS sequence"/>
</dbReference>
<name>A0A811QHU6_9POAL</name>